<proteinExistence type="inferred from homology"/>
<evidence type="ECO:0000256" key="5">
    <source>
        <dbReference type="ARBA" id="ARBA00022982"/>
    </source>
</evidence>
<dbReference type="CDD" id="cd06257">
    <property type="entry name" value="DnaJ"/>
    <property type="match status" value="1"/>
</dbReference>
<evidence type="ECO:0000313" key="12">
    <source>
        <dbReference type="EMBL" id="KYH26681.1"/>
    </source>
</evidence>
<evidence type="ECO:0000259" key="10">
    <source>
        <dbReference type="PROSITE" id="PS50076"/>
    </source>
</evidence>
<dbReference type="Gene3D" id="1.10.287.110">
    <property type="entry name" value="DnaJ domain"/>
    <property type="match status" value="1"/>
</dbReference>
<dbReference type="PROSITE" id="PS51085">
    <property type="entry name" value="2FE2S_FER_2"/>
    <property type="match status" value="1"/>
</dbReference>
<dbReference type="InterPro" id="IPR001041">
    <property type="entry name" value="2Fe-2S_ferredoxin-type"/>
</dbReference>
<gene>
    <name evidence="12" type="primary">fer1_6</name>
    <name evidence="12" type="ORF">HAPAU_17810</name>
</gene>
<keyword evidence="6" id="KW-0408">Iron</keyword>
<reference evidence="12 13" key="1">
    <citation type="submission" date="2016-02" db="EMBL/GenBank/DDBJ databases">
        <title>Genome sequence of Halalkalicoccus paucihalophilus DSM 24557.</title>
        <authorList>
            <person name="Poehlein A."/>
            <person name="Daniel R."/>
        </authorList>
    </citation>
    <scope>NUCLEOTIDE SEQUENCE [LARGE SCALE GENOMIC DNA]</scope>
    <source>
        <strain evidence="12 13">DSM 24557</strain>
    </source>
</reference>
<feature type="domain" description="J" evidence="10">
    <location>
        <begin position="3"/>
        <end position="87"/>
    </location>
</feature>
<dbReference type="PANTHER" id="PTHR43112:SF3">
    <property type="entry name" value="FERREDOXIN-2, CHLOROPLASTIC"/>
    <property type="match status" value="1"/>
</dbReference>
<dbReference type="CDD" id="cd00207">
    <property type="entry name" value="fer2"/>
    <property type="match status" value="1"/>
</dbReference>
<evidence type="ECO:0000313" key="13">
    <source>
        <dbReference type="Proteomes" id="UP000075321"/>
    </source>
</evidence>
<evidence type="ECO:0000259" key="11">
    <source>
        <dbReference type="PROSITE" id="PS51085"/>
    </source>
</evidence>
<dbReference type="InterPro" id="IPR053441">
    <property type="entry name" value="2Fe2S_Ferredoxin"/>
</dbReference>
<dbReference type="PROSITE" id="PS50076">
    <property type="entry name" value="DNAJ_2"/>
    <property type="match status" value="1"/>
</dbReference>
<keyword evidence="4" id="KW-0479">Metal-binding</keyword>
<feature type="domain" description="2Fe-2S ferredoxin-type" evidence="11">
    <location>
        <begin position="106"/>
        <end position="196"/>
    </location>
</feature>
<dbReference type="PROSITE" id="PS00197">
    <property type="entry name" value="2FE2S_FER_1"/>
    <property type="match status" value="1"/>
</dbReference>
<evidence type="ECO:0000256" key="6">
    <source>
        <dbReference type="ARBA" id="ARBA00023004"/>
    </source>
</evidence>
<dbReference type="InterPro" id="IPR012675">
    <property type="entry name" value="Beta-grasp_dom_sf"/>
</dbReference>
<dbReference type="InterPro" id="IPR006058">
    <property type="entry name" value="2Fe2S_fd_BS"/>
</dbReference>
<dbReference type="GO" id="GO:0046872">
    <property type="term" value="F:metal ion binding"/>
    <property type="evidence" value="ECO:0007669"/>
    <property type="project" value="UniProtKB-KW"/>
</dbReference>
<dbReference type="GO" id="GO:0051537">
    <property type="term" value="F:2 iron, 2 sulfur cluster binding"/>
    <property type="evidence" value="ECO:0007669"/>
    <property type="project" value="UniProtKB-KW"/>
</dbReference>
<dbReference type="PATRIC" id="fig|1008153.3.peg.1812"/>
<dbReference type="AlphaFoldDB" id="A0A151AGC0"/>
<comment type="similarity">
    <text evidence="1">Belongs to the 2Fe2S plant-type ferredoxin family.</text>
</comment>
<feature type="compositionally biased region" description="Basic and acidic residues" evidence="9">
    <location>
        <begin position="52"/>
        <end position="67"/>
    </location>
</feature>
<keyword evidence="7" id="KW-0411">Iron-sulfur</keyword>
<accession>A0A151AGC0</accession>
<dbReference type="Pfam" id="PF00226">
    <property type="entry name" value="DnaJ"/>
    <property type="match status" value="1"/>
</dbReference>
<evidence type="ECO:0000256" key="4">
    <source>
        <dbReference type="ARBA" id="ARBA00022723"/>
    </source>
</evidence>
<keyword evidence="3" id="KW-0001">2Fe-2S</keyword>
<organism evidence="12 13">
    <name type="scientific">Halalkalicoccus paucihalophilus</name>
    <dbReference type="NCBI Taxonomy" id="1008153"/>
    <lineage>
        <taxon>Archaea</taxon>
        <taxon>Methanobacteriati</taxon>
        <taxon>Methanobacteriota</taxon>
        <taxon>Stenosarchaea group</taxon>
        <taxon>Halobacteria</taxon>
        <taxon>Halobacteriales</taxon>
        <taxon>Halococcaceae</taxon>
        <taxon>Halalkalicoccus</taxon>
    </lineage>
</organism>
<dbReference type="SUPFAM" id="SSF46565">
    <property type="entry name" value="Chaperone J-domain"/>
    <property type="match status" value="1"/>
</dbReference>
<dbReference type="OrthoDB" id="213270at2157"/>
<dbReference type="SMART" id="SM00271">
    <property type="entry name" value="DnaJ"/>
    <property type="match status" value="1"/>
</dbReference>
<keyword evidence="2" id="KW-0813">Transport</keyword>
<name>A0A151AGC0_9EURY</name>
<evidence type="ECO:0000256" key="1">
    <source>
        <dbReference type="ARBA" id="ARBA00007874"/>
    </source>
</evidence>
<dbReference type="Gene3D" id="3.10.20.30">
    <property type="match status" value="1"/>
</dbReference>
<comment type="cofactor">
    <cofactor evidence="8">
        <name>[2Fe-2S] cluster</name>
        <dbReference type="ChEBI" id="CHEBI:190135"/>
    </cofactor>
</comment>
<dbReference type="Proteomes" id="UP000075321">
    <property type="component" value="Unassembled WGS sequence"/>
</dbReference>
<evidence type="ECO:0000256" key="2">
    <source>
        <dbReference type="ARBA" id="ARBA00022448"/>
    </source>
</evidence>
<dbReference type="PANTHER" id="PTHR43112">
    <property type="entry name" value="FERREDOXIN"/>
    <property type="match status" value="1"/>
</dbReference>
<keyword evidence="5" id="KW-0249">Electron transport</keyword>
<dbReference type="SUPFAM" id="SSF54292">
    <property type="entry name" value="2Fe-2S ferredoxin-like"/>
    <property type="match status" value="1"/>
</dbReference>
<dbReference type="EMBL" id="LTAZ01000004">
    <property type="protein sequence ID" value="KYH26681.1"/>
    <property type="molecule type" value="Genomic_DNA"/>
</dbReference>
<dbReference type="InterPro" id="IPR036869">
    <property type="entry name" value="J_dom_sf"/>
</dbReference>
<sequence length="217" mass="24203">MESPFDVLSIDPGADDEEIDRAYRRRILEAHPDQGGSIREFQAVRAAYEEVTSHASRELSDPEHVEGGENADEEDGEDARVEYLNYEVLADHGWDLGDEDLFEKAADADLDTADYGRILVHSDESMLEAAENRGFEWPYACRGGACANCAIALAEGELSMPTNHVLPPEMLDRGFRLSCNGSPTTDEMRVVYNVKHLPGLDELRLPPRPFEQAYSDD</sequence>
<evidence type="ECO:0000256" key="9">
    <source>
        <dbReference type="SAM" id="MobiDB-lite"/>
    </source>
</evidence>
<feature type="region of interest" description="Disordered" evidence="9">
    <location>
        <begin position="52"/>
        <end position="77"/>
    </location>
</feature>
<dbReference type="Pfam" id="PF00111">
    <property type="entry name" value="Fer2"/>
    <property type="match status" value="1"/>
</dbReference>
<keyword evidence="13" id="KW-1185">Reference proteome</keyword>
<comment type="caution">
    <text evidence="12">The sequence shown here is derived from an EMBL/GenBank/DDBJ whole genome shotgun (WGS) entry which is preliminary data.</text>
</comment>
<dbReference type="NCBIfam" id="NF041393">
    <property type="entry name" value="Frdxn_Halo"/>
    <property type="match status" value="1"/>
</dbReference>
<dbReference type="InterPro" id="IPR001623">
    <property type="entry name" value="DnaJ_domain"/>
</dbReference>
<dbReference type="InterPro" id="IPR036010">
    <property type="entry name" value="2Fe-2S_ferredoxin-like_sf"/>
</dbReference>
<evidence type="ECO:0000256" key="8">
    <source>
        <dbReference type="ARBA" id="ARBA00034078"/>
    </source>
</evidence>
<protein>
    <submittedName>
        <fullName evidence="12">Ferredoxin-1</fullName>
    </submittedName>
</protein>
<evidence type="ECO:0000256" key="7">
    <source>
        <dbReference type="ARBA" id="ARBA00023014"/>
    </source>
</evidence>
<evidence type="ECO:0000256" key="3">
    <source>
        <dbReference type="ARBA" id="ARBA00022714"/>
    </source>
</evidence>
<dbReference type="RefSeq" id="WP_066381582.1">
    <property type="nucleotide sequence ID" value="NZ_LTAZ01000004.1"/>
</dbReference>